<name>A0ABQ7JQL4_9FUNG</name>
<comment type="caution">
    <text evidence="3">The sequence shown here is derived from an EMBL/GenBank/DDBJ whole genome shotgun (WGS) entry which is preliminary data.</text>
</comment>
<protein>
    <submittedName>
        <fullName evidence="3">Uncharacterized protein</fullName>
    </submittedName>
</protein>
<feature type="region of interest" description="Disordered" evidence="1">
    <location>
        <begin position="283"/>
        <end position="307"/>
    </location>
</feature>
<reference evidence="3 4" key="1">
    <citation type="journal article" date="2020" name="Fungal Divers.">
        <title>Resolving the Mortierellaceae phylogeny through synthesis of multi-gene phylogenetics and phylogenomics.</title>
        <authorList>
            <person name="Vandepol N."/>
            <person name="Liber J."/>
            <person name="Desiro A."/>
            <person name="Na H."/>
            <person name="Kennedy M."/>
            <person name="Barry K."/>
            <person name="Grigoriev I.V."/>
            <person name="Miller A.N."/>
            <person name="O'Donnell K."/>
            <person name="Stajich J.E."/>
            <person name="Bonito G."/>
        </authorList>
    </citation>
    <scope>NUCLEOTIDE SEQUENCE [LARGE SCALE GENOMIC DNA]</scope>
    <source>
        <strain evidence="3 4">AD045</strain>
    </source>
</reference>
<keyword evidence="2" id="KW-0812">Transmembrane</keyword>
<evidence type="ECO:0000313" key="3">
    <source>
        <dbReference type="EMBL" id="KAG0283160.1"/>
    </source>
</evidence>
<dbReference type="Proteomes" id="UP001194696">
    <property type="component" value="Unassembled WGS sequence"/>
</dbReference>
<keyword evidence="4" id="KW-1185">Reference proteome</keyword>
<organism evidence="3 4">
    <name type="scientific">Linnemannia gamsii</name>
    <dbReference type="NCBI Taxonomy" id="64522"/>
    <lineage>
        <taxon>Eukaryota</taxon>
        <taxon>Fungi</taxon>
        <taxon>Fungi incertae sedis</taxon>
        <taxon>Mucoromycota</taxon>
        <taxon>Mortierellomycotina</taxon>
        <taxon>Mortierellomycetes</taxon>
        <taxon>Mortierellales</taxon>
        <taxon>Mortierellaceae</taxon>
        <taxon>Linnemannia</taxon>
    </lineage>
</organism>
<gene>
    <name evidence="3" type="ORF">BGZ96_012468</name>
</gene>
<sequence length="677" mass="76346">MTAIRDRGMEMAAAVAVTAAVEEATEEVGTDTPLPVAARHPCFDHPFTVTSDDEDEVNEDVLVEEEQENSRKQRQVTGFRAKPDVQQFLVWLFDIENARRIIQSGTTAGTKLADVQREVASIVNAAMDELPPSSSAKKITRWTAQTVKDKFRYIKDQFDKCAKLMNSTGNGDTETSTLTETVSDITPYYDELILIFGSQLTRNHPPLRVSAAPGKATFIMDDPNLEERAPDEMKEDIKQGKSDLHTEKARFQEDVVEFRAKNKDRETLIMNLTKYKILVEGRAGSSPPKELKESKASKSSTRATVDSPRNVPLWNAPPYSKDFVPLPWKPVTGLKSFKWALKTRTPIKALCHPVIAAFTFLLSILPAAWIILNNPELESIELENFFSLDATSARSFLRVISGLQNLKKIRIFNRDHKILETFVFALFKCLPLSVESIQLDFSISPENSEFFEEIAVKVDTVHISSASIQGILTSCRVLTSFTIHHHFDWRSVLNLEDAIQTSWVCTGIETLDIAIEVEPSAVPQPGYRQCDMWGDFARQIGRLKELKSLRLMALPPIEGYGPGSGMYDECLLPGFLTLNQNSAAAVAVRKGFLSYLGTLTKLEDLQGSFHLNRDTLSEAEIDWIKERWQKIRMLELYPARHFSTSRMVDLTAPVKRIRSELGIRINAYPELKERVWC</sequence>
<feature type="transmembrane region" description="Helical" evidence="2">
    <location>
        <begin position="350"/>
        <end position="372"/>
    </location>
</feature>
<evidence type="ECO:0000256" key="1">
    <source>
        <dbReference type="SAM" id="MobiDB-lite"/>
    </source>
</evidence>
<dbReference type="InterPro" id="IPR032675">
    <property type="entry name" value="LRR_dom_sf"/>
</dbReference>
<dbReference type="EMBL" id="JAAAIM010000944">
    <property type="protein sequence ID" value="KAG0283160.1"/>
    <property type="molecule type" value="Genomic_DNA"/>
</dbReference>
<keyword evidence="2" id="KW-1133">Transmembrane helix</keyword>
<evidence type="ECO:0000313" key="4">
    <source>
        <dbReference type="Proteomes" id="UP001194696"/>
    </source>
</evidence>
<dbReference type="Gene3D" id="3.80.10.10">
    <property type="entry name" value="Ribonuclease Inhibitor"/>
    <property type="match status" value="1"/>
</dbReference>
<proteinExistence type="predicted"/>
<accession>A0ABQ7JQL4</accession>
<dbReference type="SUPFAM" id="SSF52047">
    <property type="entry name" value="RNI-like"/>
    <property type="match status" value="1"/>
</dbReference>
<evidence type="ECO:0000256" key="2">
    <source>
        <dbReference type="SAM" id="Phobius"/>
    </source>
</evidence>
<keyword evidence="2" id="KW-0472">Membrane</keyword>